<dbReference type="AlphaFoldDB" id="L7J5D1"/>
<sequence>MSCVGFHRTSHTSCLIHLVSSADAKFNLPHGIKHPQSRISAPPGTITKYSLRITSVTPSAIFLRSYAVSCWPNISSDPRPAIALRTVPASGTNIQCMVPALAVSKNEVVPLVVLAHQLLLKRTSRGFGRSRGGDLITSRYRETGRSGDISSGALLVLRPGAAAETDDFDPGLPLLLLLSRAFRPFHDGSKLLKGVWSVERSGLSLGWHCLSPKCKSFPKLRVDNLRFQSIWFRSDPQAMLSPKKQLPPNMLTIYKRIEDIMHYEDPFAPAEAQSAINDIMQAAGEREWPAGWFDQNPNPSSKVLERKVI</sequence>
<proteinExistence type="predicted"/>
<accession>L7J5D1</accession>
<reference evidence="1" key="1">
    <citation type="journal article" date="2012" name="PLoS Genet.">
        <title>Comparative analysis of the genomes of two field isolates of the rice blast fungus Magnaporthe oryzae.</title>
        <authorList>
            <person name="Xue M."/>
            <person name="Yang J."/>
            <person name="Li Z."/>
            <person name="Hu S."/>
            <person name="Yao N."/>
            <person name="Dean R.A."/>
            <person name="Zhao W."/>
            <person name="Shen M."/>
            <person name="Zhang H."/>
            <person name="Li C."/>
            <person name="Liu L."/>
            <person name="Cao L."/>
            <person name="Xu X."/>
            <person name="Xing Y."/>
            <person name="Hsiang T."/>
            <person name="Zhang Z."/>
            <person name="Xu J.R."/>
            <person name="Peng Y.L."/>
        </authorList>
    </citation>
    <scope>NUCLEOTIDE SEQUENCE [LARGE SCALE GENOMIC DNA]</scope>
    <source>
        <strain evidence="1">P131</strain>
    </source>
</reference>
<name>L7J5D1_PYRO1</name>
<organism>
    <name type="scientific">Pyricularia oryzae (strain P131)</name>
    <name type="common">Rice blast fungus</name>
    <name type="synonym">Magnaporthe oryzae</name>
    <dbReference type="NCBI Taxonomy" id="1143193"/>
    <lineage>
        <taxon>Eukaryota</taxon>
        <taxon>Fungi</taxon>
        <taxon>Dikarya</taxon>
        <taxon>Ascomycota</taxon>
        <taxon>Pezizomycotina</taxon>
        <taxon>Sordariomycetes</taxon>
        <taxon>Sordariomycetidae</taxon>
        <taxon>Magnaporthales</taxon>
        <taxon>Pyriculariaceae</taxon>
        <taxon>Pyricularia</taxon>
    </lineage>
</organism>
<evidence type="ECO:0000313" key="1">
    <source>
        <dbReference type="EMBL" id="ELQ63024.1"/>
    </source>
</evidence>
<protein>
    <submittedName>
        <fullName evidence="1">Uncharacterized protein</fullName>
    </submittedName>
</protein>
<dbReference type="EMBL" id="JH795295">
    <property type="protein sequence ID" value="ELQ63024.1"/>
    <property type="molecule type" value="Genomic_DNA"/>
</dbReference>
<gene>
    <name evidence="1" type="ORF">OOW_P131scaffold01023g2</name>
</gene>